<dbReference type="InterPro" id="IPR016181">
    <property type="entry name" value="Acyl_CoA_acyltransferase"/>
</dbReference>
<dbReference type="InterPro" id="IPR007434">
    <property type="entry name" value="FemAB-like"/>
</dbReference>
<evidence type="ECO:0000256" key="1">
    <source>
        <dbReference type="SAM" id="MobiDB-lite"/>
    </source>
</evidence>
<name>A0A0A8K3Z9_9HYPH</name>
<keyword evidence="3" id="KW-1185">Reference proteome</keyword>
<dbReference type="EMBL" id="AP014648">
    <property type="protein sequence ID" value="BAQ17673.1"/>
    <property type="molecule type" value="Genomic_DNA"/>
</dbReference>
<feature type="compositionally biased region" description="Basic and acidic residues" evidence="1">
    <location>
        <begin position="1"/>
        <end position="19"/>
    </location>
</feature>
<dbReference type="STRING" id="1384459.GL4_2231"/>
<dbReference type="Proteomes" id="UP000031643">
    <property type="component" value="Chromosome"/>
</dbReference>
<protein>
    <recommendedName>
        <fullName evidence="4">COGs COG3146</fullName>
    </recommendedName>
</protein>
<dbReference type="PANTHER" id="PTHR47017:SF1">
    <property type="entry name" value="ACYL-COA"/>
    <property type="match status" value="1"/>
</dbReference>
<evidence type="ECO:0000313" key="3">
    <source>
        <dbReference type="Proteomes" id="UP000031643"/>
    </source>
</evidence>
<evidence type="ECO:0008006" key="4">
    <source>
        <dbReference type="Google" id="ProtNLM"/>
    </source>
</evidence>
<dbReference type="HOGENOM" id="CLU_036032_1_1_5"/>
<dbReference type="PANTHER" id="PTHR47017">
    <property type="entry name" value="ACYL-COA"/>
    <property type="match status" value="1"/>
</dbReference>
<sequence length="429" mass="47996">MTGSPDTKRGMDTPTERNEQNAPDHGAETHHAPGKSAPEAVVRIASRIADVPADQWDACAIGDSVLTAPPNPFVTHAFLKALEESGSATRETGWLPQHLLYEDGQGHLLGCMPCYLKGHSQGEYVFDHGWAEAYMRAGGDYYPKLQAAVPFSPVPGPRLLVRNSDTRMERQALLLEAGRTLTNRLGVSSLHITFMTRDEWRLAGELGYLQRTDQQFHWHNDGYGSFDDFLSALASRKRKAIKRERRDALSNDIEIEWLTGSALTEAHWDAFFAFYMDTGARKWGRPYLTRKAFSLFSETMADRLLLVMAKRGADYIAGALNVIGADTLYGRYWGALETHDFLHFEVCYYQAIDYAIAHGLARVEAGAQGSHKLARGYVPTETYSAHYIADPRLRAPVAEYLQRERLAVAEENALLAAESPYRKETPQRA</sequence>
<dbReference type="AlphaFoldDB" id="A0A0A8K3Z9"/>
<feature type="region of interest" description="Disordered" evidence="1">
    <location>
        <begin position="1"/>
        <end position="36"/>
    </location>
</feature>
<proteinExistence type="predicted"/>
<gene>
    <name evidence="2" type="ORF">GL4_2231</name>
</gene>
<dbReference type="SUPFAM" id="SSF55729">
    <property type="entry name" value="Acyl-CoA N-acyltransferases (Nat)"/>
    <property type="match status" value="1"/>
</dbReference>
<accession>A0A0A8K3Z9</accession>
<reference evidence="2 3" key="1">
    <citation type="submission" date="2014-09" db="EMBL/GenBank/DDBJ databases">
        <title>Genome sequencing of Methyloceanibacter caenitepidi Gela4.</title>
        <authorList>
            <person name="Takeuchi M."/>
            <person name="Susumu S."/>
            <person name="Kamagata Y."/>
            <person name="Oshima K."/>
            <person name="Hattori M."/>
            <person name="Iwasaki W."/>
        </authorList>
    </citation>
    <scope>NUCLEOTIDE SEQUENCE [LARGE SCALE GENOMIC DNA]</scope>
    <source>
        <strain evidence="2 3">Gela4</strain>
    </source>
</reference>
<dbReference type="RefSeq" id="WP_244462607.1">
    <property type="nucleotide sequence ID" value="NZ_AP014648.1"/>
</dbReference>
<dbReference type="Pfam" id="PF04339">
    <property type="entry name" value="FemAB_like"/>
    <property type="match status" value="1"/>
</dbReference>
<evidence type="ECO:0000313" key="2">
    <source>
        <dbReference type="EMBL" id="BAQ17673.1"/>
    </source>
</evidence>
<dbReference type="KEGG" id="mcg:GL4_2231"/>
<dbReference type="Gene3D" id="3.40.630.30">
    <property type="match status" value="1"/>
</dbReference>
<organism evidence="2 3">
    <name type="scientific">Methyloceanibacter caenitepidi</name>
    <dbReference type="NCBI Taxonomy" id="1384459"/>
    <lineage>
        <taxon>Bacteria</taxon>
        <taxon>Pseudomonadati</taxon>
        <taxon>Pseudomonadota</taxon>
        <taxon>Alphaproteobacteria</taxon>
        <taxon>Hyphomicrobiales</taxon>
        <taxon>Hyphomicrobiaceae</taxon>
        <taxon>Methyloceanibacter</taxon>
    </lineage>
</organism>